<organism evidence="3 4">
    <name type="scientific">Fusarium irregulare</name>
    <dbReference type="NCBI Taxonomy" id="2494466"/>
    <lineage>
        <taxon>Eukaryota</taxon>
        <taxon>Fungi</taxon>
        <taxon>Dikarya</taxon>
        <taxon>Ascomycota</taxon>
        <taxon>Pezizomycotina</taxon>
        <taxon>Sordariomycetes</taxon>
        <taxon>Hypocreomycetidae</taxon>
        <taxon>Hypocreales</taxon>
        <taxon>Nectriaceae</taxon>
        <taxon>Fusarium</taxon>
        <taxon>Fusarium incarnatum-equiseti species complex</taxon>
    </lineage>
</organism>
<feature type="compositionally biased region" description="Low complexity" evidence="2">
    <location>
        <begin position="1"/>
        <end position="12"/>
    </location>
</feature>
<feature type="coiled-coil region" evidence="1">
    <location>
        <begin position="158"/>
        <end position="199"/>
    </location>
</feature>
<sequence>MPLPSAPSVSSSSKREAESSPCHESSSSIDSGLFISPSPYPELPSPRAIKRRKIELYEEFAAKDPDLLRSRCKAIEQKLDQIMFEADREEASLHSAVESLKSVNKALQDAQRLQYTAMEAVETAMRTRIDVSNDIIEMSNMLRNLRKIHSLQDVITKRDDKKKAVEERQSAVEKLQNDLNIAQSELQQSEKRADETLDAIDKWHLEFINEDECWSSI</sequence>
<dbReference type="Proteomes" id="UP001152130">
    <property type="component" value="Unassembled WGS sequence"/>
</dbReference>
<comment type="caution">
    <text evidence="3">The sequence shown here is derived from an EMBL/GenBank/DDBJ whole genome shotgun (WGS) entry which is preliminary data.</text>
</comment>
<proteinExistence type="predicted"/>
<accession>A0A9W8PVK0</accession>
<feature type="region of interest" description="Disordered" evidence="2">
    <location>
        <begin position="1"/>
        <end position="46"/>
    </location>
</feature>
<keyword evidence="4" id="KW-1185">Reference proteome</keyword>
<dbReference type="OrthoDB" id="10547727at2759"/>
<evidence type="ECO:0000313" key="3">
    <source>
        <dbReference type="EMBL" id="KAJ4019492.1"/>
    </source>
</evidence>
<evidence type="ECO:0000256" key="2">
    <source>
        <dbReference type="SAM" id="MobiDB-lite"/>
    </source>
</evidence>
<keyword evidence="1" id="KW-0175">Coiled coil</keyword>
<evidence type="ECO:0000256" key="1">
    <source>
        <dbReference type="SAM" id="Coils"/>
    </source>
</evidence>
<dbReference type="EMBL" id="JAPDHF010000004">
    <property type="protein sequence ID" value="KAJ4019492.1"/>
    <property type="molecule type" value="Genomic_DNA"/>
</dbReference>
<feature type="compositionally biased region" description="Low complexity" evidence="2">
    <location>
        <begin position="19"/>
        <end position="37"/>
    </location>
</feature>
<reference evidence="3" key="1">
    <citation type="submission" date="2022-10" db="EMBL/GenBank/DDBJ databases">
        <title>Fusarium specimens isolated from Avocado Roots.</title>
        <authorList>
            <person name="Stajich J."/>
            <person name="Roper C."/>
            <person name="Heimlech-Rivalta G."/>
        </authorList>
    </citation>
    <scope>NUCLEOTIDE SEQUENCE</scope>
    <source>
        <strain evidence="3">CF00143</strain>
    </source>
</reference>
<evidence type="ECO:0000313" key="4">
    <source>
        <dbReference type="Proteomes" id="UP001152130"/>
    </source>
</evidence>
<name>A0A9W8PVK0_9HYPO</name>
<protein>
    <submittedName>
        <fullName evidence="3">Uncharacterized protein</fullName>
    </submittedName>
</protein>
<dbReference type="AlphaFoldDB" id="A0A9W8PVK0"/>
<gene>
    <name evidence="3" type="ORF">NW766_003224</name>
</gene>